<feature type="domain" description="SPOR" evidence="2">
    <location>
        <begin position="77"/>
        <end position="156"/>
    </location>
</feature>
<dbReference type="Proteomes" id="UP000298133">
    <property type="component" value="Unassembled WGS sequence"/>
</dbReference>
<evidence type="ECO:0000313" key="4">
    <source>
        <dbReference type="Proteomes" id="UP000298133"/>
    </source>
</evidence>
<dbReference type="PROSITE" id="PS51724">
    <property type="entry name" value="SPOR"/>
    <property type="match status" value="1"/>
</dbReference>
<feature type="transmembrane region" description="Helical" evidence="1">
    <location>
        <begin position="9"/>
        <end position="27"/>
    </location>
</feature>
<dbReference type="GO" id="GO:0032153">
    <property type="term" value="C:cell division site"/>
    <property type="evidence" value="ECO:0007669"/>
    <property type="project" value="TreeGrafter"/>
</dbReference>
<name>A0A4Y8ULH5_9GAMM</name>
<gene>
    <name evidence="3" type="ORF">E3W66_03990</name>
</gene>
<dbReference type="InterPro" id="IPR036680">
    <property type="entry name" value="SPOR-like_sf"/>
</dbReference>
<dbReference type="OrthoDB" id="7069135at2"/>
<keyword evidence="1" id="KW-0472">Membrane</keyword>
<dbReference type="SUPFAM" id="SSF110997">
    <property type="entry name" value="Sporulation related repeat"/>
    <property type="match status" value="1"/>
</dbReference>
<evidence type="ECO:0000259" key="2">
    <source>
        <dbReference type="PROSITE" id="PS51724"/>
    </source>
</evidence>
<dbReference type="AlphaFoldDB" id="A0A4Y8ULH5"/>
<protein>
    <submittedName>
        <fullName evidence="3">SPOR domain-containing protein</fullName>
    </submittedName>
</protein>
<dbReference type="EMBL" id="SPIA01000001">
    <property type="protein sequence ID" value="TFH69101.1"/>
    <property type="molecule type" value="Genomic_DNA"/>
</dbReference>
<reference evidence="3 4" key="1">
    <citation type="submission" date="2019-03" db="EMBL/GenBank/DDBJ databases">
        <title>Draft genome of Gammaproteobacteria bacterium LSUCC0057, a member of the SAR92 clade.</title>
        <authorList>
            <person name="Lanclos V.C."/>
            <person name="Doiron C."/>
            <person name="Henson M.W."/>
            <person name="Thrash J.C."/>
        </authorList>
    </citation>
    <scope>NUCLEOTIDE SEQUENCE [LARGE SCALE GENOMIC DNA]</scope>
    <source>
        <strain evidence="3 4">LSUCC0057</strain>
    </source>
</reference>
<dbReference type="InterPro" id="IPR007730">
    <property type="entry name" value="SPOR-like_dom"/>
</dbReference>
<keyword evidence="1" id="KW-1133">Transmembrane helix</keyword>
<evidence type="ECO:0000256" key="1">
    <source>
        <dbReference type="SAM" id="Phobius"/>
    </source>
</evidence>
<dbReference type="GO" id="GO:0042834">
    <property type="term" value="F:peptidoglycan binding"/>
    <property type="evidence" value="ECO:0007669"/>
    <property type="project" value="InterPro"/>
</dbReference>
<organism evidence="3 4">
    <name type="scientific">Gammaproteobacteria bacterium LSUCC0057</name>
    <dbReference type="NCBI Taxonomy" id="2559237"/>
    <lineage>
        <taxon>Bacteria</taxon>
        <taxon>Pseudomonadati</taxon>
        <taxon>Pseudomonadota</taxon>
        <taxon>Gammaproteobacteria</taxon>
        <taxon>Cellvibrionales</taxon>
        <taxon>Porticoccaceae</taxon>
        <taxon>SAR92 clade</taxon>
    </lineage>
</organism>
<dbReference type="PANTHER" id="PTHR38687">
    <property type="entry name" value="CELL DIVISION PROTEIN DEDD-RELATED"/>
    <property type="match status" value="1"/>
</dbReference>
<sequence length="157" mass="17670">MSYELRRRLVGVVVLVSLGLVIIPLLFDFSRDQPLDRRTQIPSAPTAAPVELEVALRPQLLESSAPPSPLFTMEEVSAGSRRFAVQFGSYPDLAVAEQKQQQLLEAGYRVYIRSVEVEGRETHRVLIGPLLQRDEAEALQRQIDNQYQISSLLKAQQ</sequence>
<dbReference type="Pfam" id="PF05036">
    <property type="entry name" value="SPOR"/>
    <property type="match status" value="1"/>
</dbReference>
<proteinExistence type="predicted"/>
<keyword evidence="4" id="KW-1185">Reference proteome</keyword>
<dbReference type="Gene3D" id="3.30.70.1070">
    <property type="entry name" value="Sporulation related repeat"/>
    <property type="match status" value="1"/>
</dbReference>
<dbReference type="GO" id="GO:0030428">
    <property type="term" value="C:cell septum"/>
    <property type="evidence" value="ECO:0007669"/>
    <property type="project" value="TreeGrafter"/>
</dbReference>
<evidence type="ECO:0000313" key="3">
    <source>
        <dbReference type="EMBL" id="TFH69101.1"/>
    </source>
</evidence>
<keyword evidence="1" id="KW-0812">Transmembrane</keyword>
<dbReference type="GO" id="GO:0032506">
    <property type="term" value="P:cytokinetic process"/>
    <property type="evidence" value="ECO:0007669"/>
    <property type="project" value="TreeGrafter"/>
</dbReference>
<dbReference type="InterPro" id="IPR052521">
    <property type="entry name" value="Cell_div_SPOR-domain"/>
</dbReference>
<accession>A0A4Y8ULH5</accession>
<dbReference type="PANTHER" id="PTHR38687:SF1">
    <property type="entry name" value="CELL DIVISION PROTEIN DEDD"/>
    <property type="match status" value="1"/>
</dbReference>
<comment type="caution">
    <text evidence="3">The sequence shown here is derived from an EMBL/GenBank/DDBJ whole genome shotgun (WGS) entry which is preliminary data.</text>
</comment>